<comment type="caution">
    <text evidence="1">The sequence shown here is derived from an EMBL/GenBank/DDBJ whole genome shotgun (WGS) entry which is preliminary data.</text>
</comment>
<accession>A0A1J4U1N1</accession>
<dbReference type="STRING" id="1805238.AUJ23_04035"/>
<reference evidence="1 2" key="1">
    <citation type="journal article" date="2016" name="Environ. Microbiol.">
        <title>Genomic resolution of a cold subsurface aquifer community provides metabolic insights for novel microbes adapted to high CO concentrations.</title>
        <authorList>
            <person name="Probst A.J."/>
            <person name="Castelle C.J."/>
            <person name="Singh A."/>
            <person name="Brown C.T."/>
            <person name="Anantharaman K."/>
            <person name="Sharon I."/>
            <person name="Hug L.A."/>
            <person name="Burstein D."/>
            <person name="Emerson J.B."/>
            <person name="Thomas B.C."/>
            <person name="Banfield J.F."/>
        </authorList>
    </citation>
    <scope>NUCLEOTIDE SEQUENCE [LARGE SCALE GENOMIC DNA]</scope>
    <source>
        <strain evidence="1">CG1_02_32_51</strain>
    </source>
</reference>
<dbReference type="Proteomes" id="UP000181941">
    <property type="component" value="Unassembled WGS sequence"/>
</dbReference>
<evidence type="ECO:0000313" key="2">
    <source>
        <dbReference type="Proteomes" id="UP000181941"/>
    </source>
</evidence>
<evidence type="ECO:0000313" key="1">
    <source>
        <dbReference type="EMBL" id="OIO18306.1"/>
    </source>
</evidence>
<proteinExistence type="predicted"/>
<sequence length="212" mass="23502">MSTILPDKKRGWKVIVDGMELPTVSMVEISSSFGKLTYGLRPEGYDGWVFHEQKGGGSILLPFIKIGDELFIGLISERRPNMGDEPVWNCIGGFVYPGESHHETMELENGDESGFDVHQAFELCGPPMNANRALFIADPSAGEGIHVFAIQLNPQSNNNIVGICGEFWEFQGSLIGFKKDSTVRFFKWREAIWLTPCALTRAAIAHLLADVL</sequence>
<name>A0A1J4U1N1_9BACT</name>
<protein>
    <recommendedName>
        <fullName evidence="3">Nudix hydrolase domain-containing protein</fullName>
    </recommendedName>
</protein>
<organism evidence="1 2">
    <name type="scientific">Candidatus Magasanikbacteria bacterium CG1_02_32_51</name>
    <dbReference type="NCBI Taxonomy" id="1805238"/>
    <lineage>
        <taxon>Bacteria</taxon>
        <taxon>Candidatus Magasanikiibacteriota</taxon>
    </lineage>
</organism>
<dbReference type="EMBL" id="MNVC01000047">
    <property type="protein sequence ID" value="OIO18306.1"/>
    <property type="molecule type" value="Genomic_DNA"/>
</dbReference>
<dbReference type="AlphaFoldDB" id="A0A1J4U1N1"/>
<gene>
    <name evidence="1" type="ORF">AUJ23_04035</name>
</gene>
<evidence type="ECO:0008006" key="3">
    <source>
        <dbReference type="Google" id="ProtNLM"/>
    </source>
</evidence>